<dbReference type="PANTHER" id="PTHR11736">
    <property type="entry name" value="MELANOMA-ASSOCIATED ANTIGEN MAGE ANTIGEN"/>
    <property type="match status" value="1"/>
</dbReference>
<dbReference type="STRING" id="10141.ENSCPOP00000025068"/>
<feature type="compositionally biased region" description="Low complexity" evidence="1">
    <location>
        <begin position="34"/>
        <end position="65"/>
    </location>
</feature>
<proteinExistence type="predicted"/>
<dbReference type="FunFam" id="1.10.10.1210:FF:000001">
    <property type="entry name" value="melanoma-associated antigen D1"/>
    <property type="match status" value="1"/>
</dbReference>
<dbReference type="Gene3D" id="1.10.10.1200">
    <property type="entry name" value="MAGE homology domain, winged helix WH1 motif"/>
    <property type="match status" value="1"/>
</dbReference>
<dbReference type="Ensembl" id="ENSCPOT00000036357.1">
    <property type="protein sequence ID" value="ENSCPOP00000025068.1"/>
    <property type="gene ID" value="ENSCPOG00000033612.1"/>
</dbReference>
<reference evidence="4" key="1">
    <citation type="journal article" date="2011" name="Nature">
        <title>A high-resolution map of human evolutionary constraint using 29 mammals.</title>
        <authorList>
            <person name="Lindblad-Toh K."/>
            <person name="Garber M."/>
            <person name="Zuk O."/>
            <person name="Lin M.F."/>
            <person name="Parker B.J."/>
            <person name="Washietl S."/>
            <person name="Kheradpour P."/>
            <person name="Ernst J."/>
            <person name="Jordan G."/>
            <person name="Mauceli E."/>
            <person name="Ward L.D."/>
            <person name="Lowe C.B."/>
            <person name="Holloway A.K."/>
            <person name="Clamp M."/>
            <person name="Gnerre S."/>
            <person name="Alfoldi J."/>
            <person name="Beal K."/>
            <person name="Chang J."/>
            <person name="Clawson H."/>
            <person name="Cuff J."/>
            <person name="Di Palma F."/>
            <person name="Fitzgerald S."/>
            <person name="Flicek P."/>
            <person name="Guttman M."/>
            <person name="Hubisz M.J."/>
            <person name="Jaffe D.B."/>
            <person name="Jungreis I."/>
            <person name="Kent W.J."/>
            <person name="Kostka D."/>
            <person name="Lara M."/>
            <person name="Martins A.L."/>
            <person name="Massingham T."/>
            <person name="Moltke I."/>
            <person name="Raney B.J."/>
            <person name="Rasmussen M.D."/>
            <person name="Robinson J."/>
            <person name="Stark A."/>
            <person name="Vilella A.J."/>
            <person name="Wen J."/>
            <person name="Xie X."/>
            <person name="Zody M.C."/>
            <person name="Baldwin J."/>
            <person name="Bloom T."/>
            <person name="Chin C.W."/>
            <person name="Heiman D."/>
            <person name="Nicol R."/>
            <person name="Nusbaum C."/>
            <person name="Young S."/>
            <person name="Wilkinson J."/>
            <person name="Worley K.C."/>
            <person name="Kovar C.L."/>
            <person name="Muzny D.M."/>
            <person name="Gibbs R.A."/>
            <person name="Cree A."/>
            <person name="Dihn H.H."/>
            <person name="Fowler G."/>
            <person name="Jhangiani S."/>
            <person name="Joshi V."/>
            <person name="Lee S."/>
            <person name="Lewis L.R."/>
            <person name="Nazareth L.V."/>
            <person name="Okwuonu G."/>
            <person name="Santibanez J."/>
            <person name="Warren W.C."/>
            <person name="Mardis E.R."/>
            <person name="Weinstock G.M."/>
            <person name="Wilson R.K."/>
            <person name="Delehaunty K."/>
            <person name="Dooling D."/>
            <person name="Fronik C."/>
            <person name="Fulton L."/>
            <person name="Fulton B."/>
            <person name="Graves T."/>
            <person name="Minx P."/>
            <person name="Sodergren E."/>
            <person name="Birney E."/>
            <person name="Margulies E.H."/>
            <person name="Herrero J."/>
            <person name="Green E.D."/>
            <person name="Haussler D."/>
            <person name="Siepel A."/>
            <person name="Goldman N."/>
            <person name="Pollard K.S."/>
            <person name="Pedersen J.S."/>
            <person name="Lander E.S."/>
            <person name="Kellis M."/>
        </authorList>
    </citation>
    <scope>NUCLEOTIDE SEQUENCE [LARGE SCALE GENOMIC DNA]</scope>
    <source>
        <strain evidence="4">2N</strain>
    </source>
</reference>
<dbReference type="Gene3D" id="1.10.10.1210">
    <property type="entry name" value="MAGE homology domain, winged helix WH2 motif"/>
    <property type="match status" value="1"/>
</dbReference>
<dbReference type="InterPro" id="IPR021072">
    <property type="entry name" value="MAGE_N"/>
</dbReference>
<organism evidence="3 4">
    <name type="scientific">Cavia porcellus</name>
    <name type="common">Guinea pig</name>
    <dbReference type="NCBI Taxonomy" id="10141"/>
    <lineage>
        <taxon>Eukaryota</taxon>
        <taxon>Metazoa</taxon>
        <taxon>Chordata</taxon>
        <taxon>Craniata</taxon>
        <taxon>Vertebrata</taxon>
        <taxon>Euteleostomi</taxon>
        <taxon>Mammalia</taxon>
        <taxon>Eutheria</taxon>
        <taxon>Euarchontoglires</taxon>
        <taxon>Glires</taxon>
        <taxon>Rodentia</taxon>
        <taxon>Hystricomorpha</taxon>
        <taxon>Caviidae</taxon>
        <taxon>Cavia</taxon>
    </lineage>
</organism>
<evidence type="ECO:0000313" key="4">
    <source>
        <dbReference type="Proteomes" id="UP000005447"/>
    </source>
</evidence>
<reference evidence="3" key="3">
    <citation type="submission" date="2025-09" db="UniProtKB">
        <authorList>
            <consortium name="Ensembl"/>
        </authorList>
    </citation>
    <scope>IDENTIFICATION</scope>
    <source>
        <strain evidence="3">2N</strain>
    </source>
</reference>
<reference evidence="3" key="2">
    <citation type="submission" date="2025-08" db="UniProtKB">
        <authorList>
            <consortium name="Ensembl"/>
        </authorList>
    </citation>
    <scope>IDENTIFICATION</scope>
    <source>
        <strain evidence="3">2N</strain>
    </source>
</reference>
<protein>
    <submittedName>
        <fullName evidence="3">Melanoma-associated antigen 10-like</fullName>
    </submittedName>
</protein>
<dbReference type="AlphaFoldDB" id="A0A286XHW6"/>
<dbReference type="GO" id="GO:0000122">
    <property type="term" value="P:negative regulation of transcription by RNA polymerase II"/>
    <property type="evidence" value="ECO:0007669"/>
    <property type="project" value="TreeGrafter"/>
</dbReference>
<dbReference type="SMART" id="SM01392">
    <property type="entry name" value="MAGE_N"/>
    <property type="match status" value="1"/>
</dbReference>
<dbReference type="PROSITE" id="PS50838">
    <property type="entry name" value="MAGE"/>
    <property type="match status" value="1"/>
</dbReference>
<dbReference type="InParanoid" id="A0A286XHW6"/>
<dbReference type="Proteomes" id="UP000005447">
    <property type="component" value="Unassembled WGS sequence"/>
</dbReference>
<name>A0A286XHW6_CAVPO</name>
<evidence type="ECO:0000259" key="2">
    <source>
        <dbReference type="PROSITE" id="PS50838"/>
    </source>
</evidence>
<dbReference type="PANTHER" id="PTHR11736:SF153">
    <property type="entry name" value="MELANOMA-ASSOCIATED ANTIGEN 10"/>
    <property type="match status" value="1"/>
</dbReference>
<dbReference type="GO" id="GO:0005634">
    <property type="term" value="C:nucleus"/>
    <property type="evidence" value="ECO:0007669"/>
    <property type="project" value="TreeGrafter"/>
</dbReference>
<gene>
    <name evidence="3" type="primary">LOC100729681</name>
</gene>
<dbReference type="InterPro" id="IPR041899">
    <property type="entry name" value="MAGE_WH2"/>
</dbReference>
<dbReference type="SMART" id="SM01373">
    <property type="entry name" value="MAGE"/>
    <property type="match status" value="1"/>
</dbReference>
<feature type="domain" description="MAGE" evidence="2">
    <location>
        <begin position="130"/>
        <end position="327"/>
    </location>
</feature>
<dbReference type="Bgee" id="ENSCPOG00000033612">
    <property type="expression patterns" value="Expressed in testis"/>
</dbReference>
<accession>A0A286XHW6</accession>
<dbReference type="VEuPathDB" id="HostDB:ENSCPOG00000033612"/>
<feature type="region of interest" description="Disordered" evidence="1">
    <location>
        <begin position="1"/>
        <end position="82"/>
    </location>
</feature>
<dbReference type="InterPro" id="IPR002190">
    <property type="entry name" value="MHD_dom"/>
</dbReference>
<sequence>MSHSRKRRCFMLEADPEAQDDNQGHADTEEEDSSLSSSNCSSSFPSSSHTSFSSSSFSGSPPHLSSSEEDDTAAGDPVSPESPLGAYASLPAMVSAPWSSSDACSVSSPCGGVNACQVLPGYQILPSGEGDNRVTNLVNLLLFKYRMKELVTEAEILNVIQNYSDYAAIFSEVYECMQLVFGIELKDVEPSNHAYVLVSVLGISYDGMLSEVQGVPKTGLLVLLLCTIFLRGGRVPAEDIWHMLNVMGIWSGATHFIYADPRNLILGDFLQEQYLVYQQVPNSCPARYEFLWGPRVCAETSKMKIIEFLASLSGSDPKSFGARYEEALREEEERMQ</sequence>
<dbReference type="EMBL" id="AAKN02056087">
    <property type="status" value="NOT_ANNOTATED_CDS"/>
    <property type="molecule type" value="Genomic_DNA"/>
</dbReference>
<dbReference type="Pfam" id="PF01454">
    <property type="entry name" value="MAGE"/>
    <property type="match status" value="1"/>
</dbReference>
<dbReference type="OMA" id="DGMEHFI"/>
<dbReference type="InterPro" id="IPR037445">
    <property type="entry name" value="MAGE"/>
</dbReference>
<dbReference type="InterPro" id="IPR041898">
    <property type="entry name" value="MAGE_WH1"/>
</dbReference>
<evidence type="ECO:0000313" key="3">
    <source>
        <dbReference type="Ensembl" id="ENSCPOP00000025068.1"/>
    </source>
</evidence>
<keyword evidence="4" id="KW-1185">Reference proteome</keyword>
<dbReference type="GeneTree" id="ENSGT00940000154972"/>
<dbReference type="FunCoup" id="A0A286XHW6">
    <property type="interactions" value="858"/>
</dbReference>
<evidence type="ECO:0000256" key="1">
    <source>
        <dbReference type="SAM" id="MobiDB-lite"/>
    </source>
</evidence>